<dbReference type="Gramene" id="Bo5g093370.1">
    <property type="protein sequence ID" value="Bo5g093370.1"/>
    <property type="gene ID" value="Bo5g093370"/>
</dbReference>
<accession>A0A0D3CH22</accession>
<protein>
    <submittedName>
        <fullName evidence="1">Uncharacterized protein</fullName>
    </submittedName>
</protein>
<keyword evidence="2" id="KW-1185">Reference proteome</keyword>
<proteinExistence type="predicted"/>
<name>A0A0D3CH22_BRAOL</name>
<evidence type="ECO:0000313" key="1">
    <source>
        <dbReference type="EnsemblPlants" id="Bo5g093370.1"/>
    </source>
</evidence>
<dbReference type="Proteomes" id="UP000032141">
    <property type="component" value="Chromosome C5"/>
</dbReference>
<dbReference type="EnsemblPlants" id="Bo5g093370.1">
    <property type="protein sequence ID" value="Bo5g093370.1"/>
    <property type="gene ID" value="Bo5g093370"/>
</dbReference>
<reference evidence="1 2" key="1">
    <citation type="journal article" date="2014" name="Genome Biol.">
        <title>Transcriptome and methylome profiling reveals relics of genome dominance in the mesopolyploid Brassica oleracea.</title>
        <authorList>
            <person name="Parkin I.A."/>
            <person name="Koh C."/>
            <person name="Tang H."/>
            <person name="Robinson S.J."/>
            <person name="Kagale S."/>
            <person name="Clarke W.E."/>
            <person name="Town C.D."/>
            <person name="Nixon J."/>
            <person name="Krishnakumar V."/>
            <person name="Bidwell S.L."/>
            <person name="Denoeud F."/>
            <person name="Belcram H."/>
            <person name="Links M.G."/>
            <person name="Just J."/>
            <person name="Clarke C."/>
            <person name="Bender T."/>
            <person name="Huebert T."/>
            <person name="Mason A.S."/>
            <person name="Pires J.C."/>
            <person name="Barker G."/>
            <person name="Moore J."/>
            <person name="Walley P.G."/>
            <person name="Manoli S."/>
            <person name="Batley J."/>
            <person name="Edwards D."/>
            <person name="Nelson M.N."/>
            <person name="Wang X."/>
            <person name="Paterson A.H."/>
            <person name="King G."/>
            <person name="Bancroft I."/>
            <person name="Chalhoub B."/>
            <person name="Sharpe A.G."/>
        </authorList>
    </citation>
    <scope>NUCLEOTIDE SEQUENCE</scope>
    <source>
        <strain evidence="1 2">cv. TO1000</strain>
    </source>
</reference>
<dbReference type="HOGENOM" id="CLU_2999265_0_0_1"/>
<organism evidence="1 2">
    <name type="scientific">Brassica oleracea var. oleracea</name>
    <dbReference type="NCBI Taxonomy" id="109376"/>
    <lineage>
        <taxon>Eukaryota</taxon>
        <taxon>Viridiplantae</taxon>
        <taxon>Streptophyta</taxon>
        <taxon>Embryophyta</taxon>
        <taxon>Tracheophyta</taxon>
        <taxon>Spermatophyta</taxon>
        <taxon>Magnoliopsida</taxon>
        <taxon>eudicotyledons</taxon>
        <taxon>Gunneridae</taxon>
        <taxon>Pentapetalae</taxon>
        <taxon>rosids</taxon>
        <taxon>malvids</taxon>
        <taxon>Brassicales</taxon>
        <taxon>Brassicaceae</taxon>
        <taxon>Brassiceae</taxon>
        <taxon>Brassica</taxon>
    </lineage>
</organism>
<sequence length="57" mass="6210">MERRRSLIGFVEKQKIFPGSNRESTSCGSSSNPGTLSKAIKIEHTVLTLSGSGTLEW</sequence>
<reference evidence="1" key="2">
    <citation type="submission" date="2015-03" db="UniProtKB">
        <authorList>
            <consortium name="EnsemblPlants"/>
        </authorList>
    </citation>
    <scope>IDENTIFICATION</scope>
</reference>
<dbReference type="AlphaFoldDB" id="A0A0D3CH22"/>
<evidence type="ECO:0000313" key="2">
    <source>
        <dbReference type="Proteomes" id="UP000032141"/>
    </source>
</evidence>